<evidence type="ECO:0000313" key="3">
    <source>
        <dbReference type="Proteomes" id="UP001412067"/>
    </source>
</evidence>
<comment type="caution">
    <text evidence="2">The sequence shown here is derived from an EMBL/GenBank/DDBJ whole genome shotgun (WGS) entry which is preliminary data.</text>
</comment>
<dbReference type="Proteomes" id="UP001412067">
    <property type="component" value="Unassembled WGS sequence"/>
</dbReference>
<evidence type="ECO:0000313" key="2">
    <source>
        <dbReference type="EMBL" id="KAK8967292.1"/>
    </source>
</evidence>
<dbReference type="Pfam" id="PF24994">
    <property type="entry name" value="GIL1_IRKI_C"/>
    <property type="match status" value="1"/>
</dbReference>
<feature type="domain" description="GIL1/IRKI C-terminal" evidence="1">
    <location>
        <begin position="1"/>
        <end position="53"/>
    </location>
</feature>
<accession>A0ABR2MST3</accession>
<sequence length="61" mass="6825">MFQVRSGTEYSEIYMKSIIKNVVLNDGQQRAKVGVMVMPGFMVGGSVIQSQVYLTDVMYAE</sequence>
<name>A0ABR2MST3_9ASPA</name>
<organism evidence="2 3">
    <name type="scientific">Platanthera guangdongensis</name>
    <dbReference type="NCBI Taxonomy" id="2320717"/>
    <lineage>
        <taxon>Eukaryota</taxon>
        <taxon>Viridiplantae</taxon>
        <taxon>Streptophyta</taxon>
        <taxon>Embryophyta</taxon>
        <taxon>Tracheophyta</taxon>
        <taxon>Spermatophyta</taxon>
        <taxon>Magnoliopsida</taxon>
        <taxon>Liliopsida</taxon>
        <taxon>Asparagales</taxon>
        <taxon>Orchidaceae</taxon>
        <taxon>Orchidoideae</taxon>
        <taxon>Orchideae</taxon>
        <taxon>Orchidinae</taxon>
        <taxon>Platanthera</taxon>
    </lineage>
</organism>
<dbReference type="EMBL" id="JBBWWR010000005">
    <property type="protein sequence ID" value="KAK8967292.1"/>
    <property type="molecule type" value="Genomic_DNA"/>
</dbReference>
<dbReference type="InterPro" id="IPR056813">
    <property type="entry name" value="GIL1_IRKI_C"/>
</dbReference>
<proteinExistence type="predicted"/>
<dbReference type="PANTHER" id="PTHR31161">
    <property type="entry name" value="PROTEIN GRAVITROPIC IN THE LIGHT 1"/>
    <property type="match status" value="1"/>
</dbReference>
<keyword evidence="3" id="KW-1185">Reference proteome</keyword>
<reference evidence="2 3" key="1">
    <citation type="journal article" date="2022" name="Nat. Plants">
        <title>Genomes of leafy and leafless Platanthera orchids illuminate the evolution of mycoheterotrophy.</title>
        <authorList>
            <person name="Li M.H."/>
            <person name="Liu K.W."/>
            <person name="Li Z."/>
            <person name="Lu H.C."/>
            <person name="Ye Q.L."/>
            <person name="Zhang D."/>
            <person name="Wang J.Y."/>
            <person name="Li Y.F."/>
            <person name="Zhong Z.M."/>
            <person name="Liu X."/>
            <person name="Yu X."/>
            <person name="Liu D.K."/>
            <person name="Tu X.D."/>
            <person name="Liu B."/>
            <person name="Hao Y."/>
            <person name="Liao X.Y."/>
            <person name="Jiang Y.T."/>
            <person name="Sun W.H."/>
            <person name="Chen J."/>
            <person name="Chen Y.Q."/>
            <person name="Ai Y."/>
            <person name="Zhai J.W."/>
            <person name="Wu S.S."/>
            <person name="Zhou Z."/>
            <person name="Hsiao Y.Y."/>
            <person name="Wu W.L."/>
            <person name="Chen Y.Y."/>
            <person name="Lin Y.F."/>
            <person name="Hsu J.L."/>
            <person name="Li C.Y."/>
            <person name="Wang Z.W."/>
            <person name="Zhao X."/>
            <person name="Zhong W.Y."/>
            <person name="Ma X.K."/>
            <person name="Ma L."/>
            <person name="Huang J."/>
            <person name="Chen G.Z."/>
            <person name="Huang M.Z."/>
            <person name="Huang L."/>
            <person name="Peng D.H."/>
            <person name="Luo Y.B."/>
            <person name="Zou S.Q."/>
            <person name="Chen S.P."/>
            <person name="Lan S."/>
            <person name="Tsai W.C."/>
            <person name="Van de Peer Y."/>
            <person name="Liu Z.J."/>
        </authorList>
    </citation>
    <scope>NUCLEOTIDE SEQUENCE [LARGE SCALE GENOMIC DNA]</scope>
    <source>
        <strain evidence="2">Lor288</strain>
    </source>
</reference>
<gene>
    <name evidence="2" type="ORF">KSP40_PGU006041</name>
</gene>
<dbReference type="InterPro" id="IPR040225">
    <property type="entry name" value="GIL1-like"/>
</dbReference>
<protein>
    <recommendedName>
        <fullName evidence="1">GIL1/IRKI C-terminal domain-containing protein</fullName>
    </recommendedName>
</protein>
<evidence type="ECO:0000259" key="1">
    <source>
        <dbReference type="Pfam" id="PF24994"/>
    </source>
</evidence>